<dbReference type="EMBL" id="CM056741">
    <property type="protein sequence ID" value="KAJ8684392.1"/>
    <property type="molecule type" value="Genomic_DNA"/>
</dbReference>
<evidence type="ECO:0000313" key="2">
    <source>
        <dbReference type="Proteomes" id="UP001239111"/>
    </source>
</evidence>
<sequence length="219" mass="24296">MVERGESDELSVYFAHITAIRVDRSVAHSGKLLNFCNKLICDCQLTWIWGLRNETKNLKLREGLEELVCLLDASYEPKFDSGEDITRALEYHRSIGYQAKSSVHSSPIEKSQYQEDGYEYDYEDSNLQLGRQVVSDGKTSYVRRLLELKPDLLPCPSTREDAMASEQPSGNGEHGSSSSIFSFVSGSASGLSTLQSFYTVGLVLAGQLLLLSRCSSSTS</sequence>
<evidence type="ECO:0000313" key="1">
    <source>
        <dbReference type="EMBL" id="KAJ8684392.1"/>
    </source>
</evidence>
<organism evidence="1 2">
    <name type="scientific">Eretmocerus hayati</name>
    <dbReference type="NCBI Taxonomy" id="131215"/>
    <lineage>
        <taxon>Eukaryota</taxon>
        <taxon>Metazoa</taxon>
        <taxon>Ecdysozoa</taxon>
        <taxon>Arthropoda</taxon>
        <taxon>Hexapoda</taxon>
        <taxon>Insecta</taxon>
        <taxon>Pterygota</taxon>
        <taxon>Neoptera</taxon>
        <taxon>Endopterygota</taxon>
        <taxon>Hymenoptera</taxon>
        <taxon>Apocrita</taxon>
        <taxon>Proctotrupomorpha</taxon>
        <taxon>Chalcidoidea</taxon>
        <taxon>Aphelinidae</taxon>
        <taxon>Aphelininae</taxon>
        <taxon>Eretmocerus</taxon>
    </lineage>
</organism>
<reference evidence="1" key="1">
    <citation type="submission" date="2023-04" db="EMBL/GenBank/DDBJ databases">
        <title>A chromosome-level genome assembly of the parasitoid wasp Eretmocerus hayati.</title>
        <authorList>
            <person name="Zhong Y."/>
            <person name="Liu S."/>
            <person name="Liu Y."/>
        </authorList>
    </citation>
    <scope>NUCLEOTIDE SEQUENCE</scope>
    <source>
        <strain evidence="1">ZJU_SS_LIU_2023</strain>
    </source>
</reference>
<comment type="caution">
    <text evidence="1">The sequence shown here is derived from an EMBL/GenBank/DDBJ whole genome shotgun (WGS) entry which is preliminary data.</text>
</comment>
<proteinExistence type="predicted"/>
<gene>
    <name evidence="1" type="ORF">QAD02_020184</name>
</gene>
<dbReference type="Proteomes" id="UP001239111">
    <property type="component" value="Chromosome 1"/>
</dbReference>
<accession>A0ACC2PLS3</accession>
<protein>
    <submittedName>
        <fullName evidence="1">Uncharacterized protein</fullName>
    </submittedName>
</protein>
<name>A0ACC2PLS3_9HYME</name>
<keyword evidence="2" id="KW-1185">Reference proteome</keyword>